<evidence type="ECO:0000313" key="5">
    <source>
        <dbReference type="Proteomes" id="UP000325211"/>
    </source>
</evidence>
<organism evidence="4 5">
    <name type="scientific">Streptomyces venezuelae</name>
    <dbReference type="NCBI Taxonomy" id="54571"/>
    <lineage>
        <taxon>Bacteria</taxon>
        <taxon>Bacillati</taxon>
        <taxon>Actinomycetota</taxon>
        <taxon>Actinomycetes</taxon>
        <taxon>Kitasatosporales</taxon>
        <taxon>Streptomycetaceae</taxon>
        <taxon>Streptomyces</taxon>
    </lineage>
</organism>
<dbReference type="SUPFAM" id="SSF55961">
    <property type="entry name" value="Bet v1-like"/>
    <property type="match status" value="1"/>
</dbReference>
<sequence>MRWSGASWWGRAAAPNDRPRQSTGAPVTAPSAPSAAPACAYTTYIQSTPEAVWRALTDEEATAAYWGHANVSDWQPGSPWEHRRTDGSGIADVVGTVVAATPPRRLVSTWSDPGDERPETTSQVTLEITPHSGGVRLTVTHEHLRDEEESRKAAEGWSMVLSNLKTYLETGRPMAVPPWAGHQS</sequence>
<dbReference type="CDD" id="cd08893">
    <property type="entry name" value="SRPBCC_CalC_Aha1-like_GntR-HTH"/>
    <property type="match status" value="1"/>
</dbReference>
<comment type="similarity">
    <text evidence="1">Belongs to the AHA1 family.</text>
</comment>
<accession>A0A5P2CWF1</accession>
<gene>
    <name evidence="4" type="ORF">DEJ50_01735</name>
</gene>
<feature type="region of interest" description="Disordered" evidence="2">
    <location>
        <begin position="1"/>
        <end position="36"/>
    </location>
</feature>
<name>A0A5P2CWF1_STRVZ</name>
<proteinExistence type="inferred from homology"/>
<dbReference type="EMBL" id="CP029190">
    <property type="protein sequence ID" value="QES46763.1"/>
    <property type="molecule type" value="Genomic_DNA"/>
</dbReference>
<dbReference type="InterPro" id="IPR023393">
    <property type="entry name" value="START-like_dom_sf"/>
</dbReference>
<evidence type="ECO:0000256" key="1">
    <source>
        <dbReference type="ARBA" id="ARBA00006817"/>
    </source>
</evidence>
<protein>
    <recommendedName>
        <fullName evidence="3">Activator of Hsp90 ATPase homologue 1/2-like C-terminal domain-containing protein</fullName>
    </recommendedName>
</protein>
<dbReference type="Pfam" id="PF08327">
    <property type="entry name" value="AHSA1"/>
    <property type="match status" value="1"/>
</dbReference>
<evidence type="ECO:0000313" key="4">
    <source>
        <dbReference type="EMBL" id="QES46763.1"/>
    </source>
</evidence>
<feature type="compositionally biased region" description="Low complexity" evidence="2">
    <location>
        <begin position="1"/>
        <end position="14"/>
    </location>
</feature>
<dbReference type="InterPro" id="IPR013538">
    <property type="entry name" value="ASHA1/2-like_C"/>
</dbReference>
<reference evidence="4 5" key="1">
    <citation type="submission" date="2018-05" db="EMBL/GenBank/DDBJ databases">
        <title>Streptomyces venezuelae.</title>
        <authorList>
            <person name="Kim W."/>
            <person name="Lee N."/>
            <person name="Cho B.-K."/>
        </authorList>
    </citation>
    <scope>NUCLEOTIDE SEQUENCE [LARGE SCALE GENOMIC DNA]</scope>
    <source>
        <strain evidence="4 5">ATCC 21782</strain>
    </source>
</reference>
<feature type="compositionally biased region" description="Low complexity" evidence="2">
    <location>
        <begin position="22"/>
        <end position="36"/>
    </location>
</feature>
<evidence type="ECO:0000256" key="2">
    <source>
        <dbReference type="SAM" id="MobiDB-lite"/>
    </source>
</evidence>
<dbReference type="OrthoDB" id="9815653at2"/>
<dbReference type="AlphaFoldDB" id="A0A5P2CWF1"/>
<dbReference type="Gene3D" id="3.30.530.20">
    <property type="match status" value="1"/>
</dbReference>
<evidence type="ECO:0000259" key="3">
    <source>
        <dbReference type="Pfam" id="PF08327"/>
    </source>
</evidence>
<feature type="domain" description="Activator of Hsp90 ATPase homologue 1/2-like C-terminal" evidence="3">
    <location>
        <begin position="48"/>
        <end position="169"/>
    </location>
</feature>
<dbReference type="Proteomes" id="UP000325211">
    <property type="component" value="Chromosome"/>
</dbReference>